<feature type="transmembrane region" description="Helical" evidence="1">
    <location>
        <begin position="133"/>
        <end position="150"/>
    </location>
</feature>
<dbReference type="Proteomes" id="UP001597280">
    <property type="component" value="Unassembled WGS sequence"/>
</dbReference>
<evidence type="ECO:0000256" key="1">
    <source>
        <dbReference type="SAM" id="Phobius"/>
    </source>
</evidence>
<reference evidence="3" key="1">
    <citation type="journal article" date="2019" name="Int. J. Syst. Evol. Microbiol.">
        <title>The Global Catalogue of Microorganisms (GCM) 10K type strain sequencing project: providing services to taxonomists for standard genome sequencing and annotation.</title>
        <authorList>
            <consortium name="The Broad Institute Genomics Platform"/>
            <consortium name="The Broad Institute Genome Sequencing Center for Infectious Disease"/>
            <person name="Wu L."/>
            <person name="Ma J."/>
        </authorList>
    </citation>
    <scope>NUCLEOTIDE SEQUENCE [LARGE SCALE GENOMIC DNA]</scope>
    <source>
        <strain evidence="3">JCM 11650</strain>
    </source>
</reference>
<dbReference type="NCBIfam" id="TIGR02206">
    <property type="entry name" value="intg_mem_TP0381"/>
    <property type="match status" value="1"/>
</dbReference>
<dbReference type="Pfam" id="PF14808">
    <property type="entry name" value="TMEM164"/>
    <property type="match status" value="1"/>
</dbReference>
<feature type="transmembrane region" description="Helical" evidence="1">
    <location>
        <begin position="206"/>
        <end position="226"/>
    </location>
</feature>
<dbReference type="RefSeq" id="WP_343904545.1">
    <property type="nucleotide sequence ID" value="NZ_BAAAIS010000002.1"/>
</dbReference>
<comment type="caution">
    <text evidence="2">The sequence shown here is derived from an EMBL/GenBank/DDBJ whole genome shotgun (WGS) entry which is preliminary data.</text>
</comment>
<dbReference type="InterPro" id="IPR011737">
    <property type="entry name" value="CHP02206_TP0381"/>
</dbReference>
<dbReference type="EMBL" id="JBHUFL010000002">
    <property type="protein sequence ID" value="MFD1835526.1"/>
    <property type="molecule type" value="Genomic_DNA"/>
</dbReference>
<keyword evidence="1" id="KW-0812">Transmembrane</keyword>
<sequence>MAPAPFARMTPYGTEHLVVLALTAVAAVLLVRWARRTPAERLDLVLRRAGGVLLVNNLLWILCGFAPWSWNIDESLPLHFSDALRVLTPIALITRARWAVAVSWYWGLTLNLQSVLTPDVNFFVWPPLELAEYWIGHSTALLAPIVLCWGCGFRPTWRACGLAYAATVGWAGVAFVGNLLSGANYAYLMHAPAGPSLLDVLGPWPWYLLVEAAVIAAVWAAMTWPFTRSG</sequence>
<protein>
    <submittedName>
        <fullName evidence="2">TIGR02206 family membrane protein</fullName>
    </submittedName>
</protein>
<organism evidence="2 3">
    <name type="scientific">Brachybacterium rhamnosum</name>
    <dbReference type="NCBI Taxonomy" id="173361"/>
    <lineage>
        <taxon>Bacteria</taxon>
        <taxon>Bacillati</taxon>
        <taxon>Actinomycetota</taxon>
        <taxon>Actinomycetes</taxon>
        <taxon>Micrococcales</taxon>
        <taxon>Dermabacteraceae</taxon>
        <taxon>Brachybacterium</taxon>
    </lineage>
</organism>
<evidence type="ECO:0000313" key="3">
    <source>
        <dbReference type="Proteomes" id="UP001597280"/>
    </source>
</evidence>
<keyword evidence="3" id="KW-1185">Reference proteome</keyword>
<accession>A0ABW4PXT6</accession>
<name>A0ABW4PXT6_9MICO</name>
<keyword evidence="1" id="KW-0472">Membrane</keyword>
<feature type="transmembrane region" description="Helical" evidence="1">
    <location>
        <begin position="12"/>
        <end position="31"/>
    </location>
</feature>
<evidence type="ECO:0000313" key="2">
    <source>
        <dbReference type="EMBL" id="MFD1835526.1"/>
    </source>
</evidence>
<feature type="transmembrane region" description="Helical" evidence="1">
    <location>
        <begin position="52"/>
        <end position="70"/>
    </location>
</feature>
<keyword evidence="1" id="KW-1133">Transmembrane helix</keyword>
<proteinExistence type="predicted"/>
<gene>
    <name evidence="2" type="ORF">ACFSDA_10620</name>
</gene>
<feature type="transmembrane region" description="Helical" evidence="1">
    <location>
        <begin position="162"/>
        <end position="186"/>
    </location>
</feature>